<comment type="caution">
    <text evidence="4">The sequence shown here is derived from an EMBL/GenBank/DDBJ whole genome shotgun (WGS) entry which is preliminary data.</text>
</comment>
<reference evidence="4" key="1">
    <citation type="submission" date="2022-02" db="EMBL/GenBank/DDBJ databases">
        <authorList>
            <person name="Lee M."/>
            <person name="Kim S.-J."/>
            <person name="Jung M.-Y."/>
        </authorList>
    </citation>
    <scope>NUCLEOTIDE SEQUENCE</scope>
    <source>
        <strain evidence="4">JHP9</strain>
    </source>
</reference>
<protein>
    <submittedName>
        <fullName evidence="4">Glycerophosphodiester phosphodiesterase</fullName>
    </submittedName>
</protein>
<feature type="transmembrane region" description="Helical" evidence="2">
    <location>
        <begin position="354"/>
        <end position="376"/>
    </location>
</feature>
<organism evidence="4 5">
    <name type="scientific">Brachybacterium equifaecis</name>
    <dbReference type="NCBI Taxonomy" id="2910770"/>
    <lineage>
        <taxon>Bacteria</taxon>
        <taxon>Bacillati</taxon>
        <taxon>Actinomycetota</taxon>
        <taxon>Actinomycetes</taxon>
        <taxon>Micrococcales</taxon>
        <taxon>Dermabacteraceae</taxon>
        <taxon>Brachybacterium</taxon>
    </lineage>
</organism>
<dbReference type="Pfam" id="PF25231">
    <property type="entry name" value="DUF7847"/>
    <property type="match status" value="1"/>
</dbReference>
<keyword evidence="2" id="KW-0812">Transmembrane</keyword>
<dbReference type="RefSeq" id="WP_249738023.1">
    <property type="nucleotide sequence ID" value="NZ_JAKNCJ010000006.1"/>
</dbReference>
<feature type="region of interest" description="Disordered" evidence="1">
    <location>
        <begin position="56"/>
        <end position="75"/>
    </location>
</feature>
<evidence type="ECO:0000256" key="1">
    <source>
        <dbReference type="SAM" id="MobiDB-lite"/>
    </source>
</evidence>
<feature type="transmembrane region" description="Helical" evidence="2">
    <location>
        <begin position="109"/>
        <end position="134"/>
    </location>
</feature>
<evidence type="ECO:0000256" key="2">
    <source>
        <dbReference type="SAM" id="Phobius"/>
    </source>
</evidence>
<feature type="transmembrane region" description="Helical" evidence="2">
    <location>
        <begin position="305"/>
        <end position="322"/>
    </location>
</feature>
<feature type="transmembrane region" description="Helical" evidence="2">
    <location>
        <begin position="211"/>
        <end position="244"/>
    </location>
</feature>
<feature type="compositionally biased region" description="Low complexity" evidence="1">
    <location>
        <begin position="56"/>
        <end position="69"/>
    </location>
</feature>
<proteinExistence type="predicted"/>
<feature type="domain" description="DUF7847" evidence="3">
    <location>
        <begin position="94"/>
        <end position="375"/>
    </location>
</feature>
<keyword evidence="5" id="KW-1185">Reference proteome</keyword>
<feature type="transmembrane region" description="Helical" evidence="2">
    <location>
        <begin position="169"/>
        <end position="191"/>
    </location>
</feature>
<dbReference type="InterPro" id="IPR057169">
    <property type="entry name" value="DUF7847"/>
</dbReference>
<name>A0ABT0R1Y2_9MICO</name>
<evidence type="ECO:0000259" key="3">
    <source>
        <dbReference type="Pfam" id="PF25231"/>
    </source>
</evidence>
<sequence>MSSDSGWTAPGSESGGARERRADGQLTGGALPDFSQSSGPAPQGVPAAEQWGVPAAEAAPPASGERPAPAGGGLARELTAPTGLFPLRPLGLGEILGAAVAIYRRRPRLVLGVSAIVFAISFAIVTLATGASLAPTLVSMQSTLESPETSETLELGSVGEMLTTIGGSLVTGLVTMVAMQLVLVLLARVAVVEAVGNPVSDAELRAAMRTFGVRAVLSGLLTSIVTSVPFVLLTGAGVGLFVLLLEGERIGWGIAALLVMVGLGLLGMLYLWVRTAFATPAIVTEDIGVIAGLRRSFALTAGNRVWRPLGILLLLMLLFSLAQQAVSSVFGMVGFMGYMAILVGTNMEGMVAGMLLLTAITMLGTCIATILTAPFWGGGLTALYADLRMRQESWDIVLRQEEERARTAAMPASPMPVAAG</sequence>
<dbReference type="EMBL" id="JAKNCJ010000006">
    <property type="protein sequence ID" value="MCL6423943.1"/>
    <property type="molecule type" value="Genomic_DNA"/>
</dbReference>
<feature type="transmembrane region" description="Helical" evidence="2">
    <location>
        <begin position="250"/>
        <end position="273"/>
    </location>
</feature>
<keyword evidence="2" id="KW-0472">Membrane</keyword>
<gene>
    <name evidence="4" type="ORF">Bequi_11230</name>
</gene>
<dbReference type="Proteomes" id="UP001203761">
    <property type="component" value="Unassembled WGS sequence"/>
</dbReference>
<accession>A0ABT0R1Y2</accession>
<evidence type="ECO:0000313" key="5">
    <source>
        <dbReference type="Proteomes" id="UP001203761"/>
    </source>
</evidence>
<keyword evidence="2" id="KW-1133">Transmembrane helix</keyword>
<feature type="region of interest" description="Disordered" evidence="1">
    <location>
        <begin position="1"/>
        <end position="51"/>
    </location>
</feature>
<evidence type="ECO:0000313" key="4">
    <source>
        <dbReference type="EMBL" id="MCL6423943.1"/>
    </source>
</evidence>